<proteinExistence type="predicted"/>
<evidence type="ECO:0000313" key="2">
    <source>
        <dbReference type="EMBL" id="CAH7689252.1"/>
    </source>
</evidence>
<dbReference type="EMBL" id="CALTRL010006054">
    <property type="protein sequence ID" value="CAH7689252.1"/>
    <property type="molecule type" value="Genomic_DNA"/>
</dbReference>
<protein>
    <submittedName>
        <fullName evidence="2">Secreted protein</fullName>
    </submittedName>
</protein>
<evidence type="ECO:0000313" key="3">
    <source>
        <dbReference type="Proteomes" id="UP001153365"/>
    </source>
</evidence>
<organism evidence="2 3">
    <name type="scientific">Phakopsora pachyrhizi</name>
    <name type="common">Asian soybean rust disease fungus</name>
    <dbReference type="NCBI Taxonomy" id="170000"/>
    <lineage>
        <taxon>Eukaryota</taxon>
        <taxon>Fungi</taxon>
        <taxon>Dikarya</taxon>
        <taxon>Basidiomycota</taxon>
        <taxon>Pucciniomycotina</taxon>
        <taxon>Pucciniomycetes</taxon>
        <taxon>Pucciniales</taxon>
        <taxon>Phakopsoraceae</taxon>
        <taxon>Phakopsora</taxon>
    </lineage>
</organism>
<name>A0AAV0BPH8_PHAPC</name>
<comment type="caution">
    <text evidence="2">The sequence shown here is derived from an EMBL/GenBank/DDBJ whole genome shotgun (WGS) entry which is preliminary data.</text>
</comment>
<keyword evidence="1" id="KW-0812">Transmembrane</keyword>
<evidence type="ECO:0000256" key="1">
    <source>
        <dbReference type="SAM" id="Phobius"/>
    </source>
</evidence>
<gene>
    <name evidence="2" type="ORF">PPACK8108_LOCUS24286</name>
</gene>
<sequence length="184" mass="20427">MKQNSSAILYCAFLMTIVIIKPILTEIFQPSIKSKDDFCLVVPADYKTSIGTSESTGMTVWCGGTEAKYKGRKFKGNFWSSVTVTENHEKKYIQMTGCINLSACDRLDPRDQGGQYDNNGDFIGVPSNSFCSNDQIYKAYVQLIEPANNRACIRCCKNAEDCPTNNDRSGCMKAIPGEYSNCSQ</sequence>
<feature type="transmembrane region" description="Helical" evidence="1">
    <location>
        <begin position="7"/>
        <end position="24"/>
    </location>
</feature>
<reference evidence="2" key="1">
    <citation type="submission" date="2022-06" db="EMBL/GenBank/DDBJ databases">
        <authorList>
            <consortium name="SYNGENTA / RWTH Aachen University"/>
        </authorList>
    </citation>
    <scope>NUCLEOTIDE SEQUENCE</scope>
</reference>
<keyword evidence="3" id="KW-1185">Reference proteome</keyword>
<dbReference type="AlphaFoldDB" id="A0AAV0BPH8"/>
<dbReference type="Proteomes" id="UP001153365">
    <property type="component" value="Unassembled WGS sequence"/>
</dbReference>
<keyword evidence="1" id="KW-1133">Transmembrane helix</keyword>
<accession>A0AAV0BPH8</accession>
<keyword evidence="1" id="KW-0472">Membrane</keyword>